<dbReference type="PANTHER" id="PTHR43625:SF40">
    <property type="entry name" value="ALDO-KETO REDUCTASE YAKC [NADP(+)]"/>
    <property type="match status" value="1"/>
</dbReference>
<gene>
    <name evidence="3" type="ORF">BKH28_10885</name>
</gene>
<dbReference type="EMBL" id="MSKL01000027">
    <property type="protein sequence ID" value="OLO47962.1"/>
    <property type="molecule type" value="Genomic_DNA"/>
</dbReference>
<sequence length="341" mass="36588">MTFIKSADTTTHHLGALETSALGLGCMGLSQGYGPADDGESLAAIHAALDSGITMLDTAMSYGQGHNEEIVGRAVSTSGIARDSLQIATKLGIVRREGGVQLDAHPSRIASYCDASLRRLGLETIDLYYLHRVDPQVPIEESIAAMADLVAQGKVRHLGVSEVTPEELRRAHAVHPIAAVQMEWSLMWREPELSIVPAARNLGVGLVPYSPLGRGLLSGRIDATTVADSPFRVNDPRFNGGHLSANLTQVEALTHLARSWDMTTAQVALAWLLSQGDDVVPIPGTRRSDRVRENASAMSSRLTAENLEKLNSAVPADAWEGDRRSFAVPVTARSTPHLGER</sequence>
<dbReference type="Proteomes" id="UP000186394">
    <property type="component" value="Unassembled WGS sequence"/>
</dbReference>
<evidence type="ECO:0000259" key="2">
    <source>
        <dbReference type="Pfam" id="PF00248"/>
    </source>
</evidence>
<feature type="domain" description="NADP-dependent oxidoreductase" evidence="2">
    <location>
        <begin position="22"/>
        <end position="313"/>
    </location>
</feature>
<comment type="caution">
    <text evidence="3">The sequence shown here is derived from an EMBL/GenBank/DDBJ whole genome shotgun (WGS) entry which is preliminary data.</text>
</comment>
<dbReference type="GO" id="GO:0005737">
    <property type="term" value="C:cytoplasm"/>
    <property type="evidence" value="ECO:0007669"/>
    <property type="project" value="TreeGrafter"/>
</dbReference>
<accession>A0A1Q8VIM9</accession>
<proteinExistence type="predicted"/>
<dbReference type="InterPro" id="IPR050791">
    <property type="entry name" value="Aldo-Keto_reductase"/>
</dbReference>
<dbReference type="OrthoDB" id="9768793at2"/>
<dbReference type="RefSeq" id="WP_075418820.1">
    <property type="nucleotide sequence ID" value="NZ_MSKL01000027.1"/>
</dbReference>
<dbReference type="AlphaFoldDB" id="A0A1Q8VIM9"/>
<evidence type="ECO:0000313" key="3">
    <source>
        <dbReference type="EMBL" id="OLO47962.1"/>
    </source>
</evidence>
<evidence type="ECO:0000256" key="1">
    <source>
        <dbReference type="ARBA" id="ARBA00023002"/>
    </source>
</evidence>
<dbReference type="InterPro" id="IPR036812">
    <property type="entry name" value="NAD(P)_OxRdtase_dom_sf"/>
</dbReference>
<dbReference type="PANTHER" id="PTHR43625">
    <property type="entry name" value="AFLATOXIN B1 ALDEHYDE REDUCTASE"/>
    <property type="match status" value="1"/>
</dbReference>
<protein>
    <submittedName>
        <fullName evidence="3">Aldo/keto reductase</fullName>
    </submittedName>
</protein>
<organism evidence="3 4">
    <name type="scientific">Actinomyces oris</name>
    <dbReference type="NCBI Taxonomy" id="544580"/>
    <lineage>
        <taxon>Bacteria</taxon>
        <taxon>Bacillati</taxon>
        <taxon>Actinomycetota</taxon>
        <taxon>Actinomycetes</taxon>
        <taxon>Actinomycetales</taxon>
        <taxon>Actinomycetaceae</taxon>
        <taxon>Actinomyces</taxon>
    </lineage>
</organism>
<reference evidence="3 4" key="1">
    <citation type="submission" date="2016-12" db="EMBL/GenBank/DDBJ databases">
        <title>Genomic comparison of strains in the 'Actinomyces naeslundii' group.</title>
        <authorList>
            <person name="Mughal S.R."/>
            <person name="Do T."/>
            <person name="Gilbert S.C."/>
            <person name="Witherden E.A."/>
            <person name="Didelot X."/>
            <person name="Beighton D."/>
        </authorList>
    </citation>
    <scope>NUCLEOTIDE SEQUENCE [LARGE SCALE GENOMIC DNA]</scope>
    <source>
        <strain evidence="3 4">P6N</strain>
    </source>
</reference>
<dbReference type="GO" id="GO:0016491">
    <property type="term" value="F:oxidoreductase activity"/>
    <property type="evidence" value="ECO:0007669"/>
    <property type="project" value="UniProtKB-KW"/>
</dbReference>
<evidence type="ECO:0000313" key="4">
    <source>
        <dbReference type="Proteomes" id="UP000186394"/>
    </source>
</evidence>
<keyword evidence="1" id="KW-0560">Oxidoreductase</keyword>
<dbReference type="SUPFAM" id="SSF51430">
    <property type="entry name" value="NAD(P)-linked oxidoreductase"/>
    <property type="match status" value="1"/>
</dbReference>
<dbReference type="Pfam" id="PF00248">
    <property type="entry name" value="Aldo_ket_red"/>
    <property type="match status" value="1"/>
</dbReference>
<dbReference type="InterPro" id="IPR023210">
    <property type="entry name" value="NADP_OxRdtase_dom"/>
</dbReference>
<dbReference type="Gene3D" id="3.20.20.100">
    <property type="entry name" value="NADP-dependent oxidoreductase domain"/>
    <property type="match status" value="1"/>
</dbReference>
<name>A0A1Q8VIM9_9ACTO</name>